<evidence type="ECO:0008006" key="4">
    <source>
        <dbReference type="Google" id="ProtNLM"/>
    </source>
</evidence>
<name>A0A1M7RI45_9ACTN</name>
<protein>
    <recommendedName>
        <fullName evidence="4">Protein kinase domain-containing protein</fullName>
    </recommendedName>
</protein>
<keyword evidence="1" id="KW-0472">Membrane</keyword>
<proteinExistence type="predicted"/>
<dbReference type="EMBL" id="FRCS01000013">
    <property type="protein sequence ID" value="SHN45829.1"/>
    <property type="molecule type" value="Genomic_DNA"/>
</dbReference>
<accession>A0A1M7RI45</accession>
<evidence type="ECO:0000313" key="3">
    <source>
        <dbReference type="Proteomes" id="UP000184440"/>
    </source>
</evidence>
<feature type="transmembrane region" description="Helical" evidence="1">
    <location>
        <begin position="449"/>
        <end position="467"/>
    </location>
</feature>
<dbReference type="SUPFAM" id="SSF56112">
    <property type="entry name" value="Protein kinase-like (PK-like)"/>
    <property type="match status" value="1"/>
</dbReference>
<dbReference type="RefSeq" id="WP_143175554.1">
    <property type="nucleotide sequence ID" value="NZ_FRCS01000013.1"/>
</dbReference>
<keyword evidence="1" id="KW-1133">Transmembrane helix</keyword>
<evidence type="ECO:0000313" key="2">
    <source>
        <dbReference type="EMBL" id="SHN45829.1"/>
    </source>
</evidence>
<dbReference type="InterPro" id="IPR011009">
    <property type="entry name" value="Kinase-like_dom_sf"/>
</dbReference>
<reference evidence="2 3" key="1">
    <citation type="submission" date="2016-11" db="EMBL/GenBank/DDBJ databases">
        <authorList>
            <person name="Jaros S."/>
            <person name="Januszkiewicz K."/>
            <person name="Wedrychowicz H."/>
        </authorList>
    </citation>
    <scope>NUCLEOTIDE SEQUENCE [LARGE SCALE GENOMIC DNA]</scope>
    <source>
        <strain evidence="2 3">DSM 46144</strain>
    </source>
</reference>
<organism evidence="2 3">
    <name type="scientific">Cryptosporangium aurantiacum</name>
    <dbReference type="NCBI Taxonomy" id="134849"/>
    <lineage>
        <taxon>Bacteria</taxon>
        <taxon>Bacillati</taxon>
        <taxon>Actinomycetota</taxon>
        <taxon>Actinomycetes</taxon>
        <taxon>Cryptosporangiales</taxon>
        <taxon>Cryptosporangiaceae</taxon>
        <taxon>Cryptosporangium</taxon>
    </lineage>
</organism>
<gene>
    <name evidence="2" type="ORF">SAMN05443668_11322</name>
</gene>
<keyword evidence="1" id="KW-0812">Transmembrane</keyword>
<dbReference type="STRING" id="134849.SAMN05443668_11322"/>
<evidence type="ECO:0000256" key="1">
    <source>
        <dbReference type="SAM" id="Phobius"/>
    </source>
</evidence>
<dbReference type="Proteomes" id="UP000184440">
    <property type="component" value="Unassembled WGS sequence"/>
</dbReference>
<keyword evidence="3" id="KW-1185">Reference proteome</keyword>
<dbReference type="AlphaFoldDB" id="A0A1M7RI45"/>
<sequence length="472" mass="51562">MSAAPDFDSAPWYRVYLPVGGWALPVDVAPPDNRQSVVRKYPVPAGEDHGAQLISAHVLYTRGLTAEALPPQVGRGGLRGERAQLPFKNWFVKAYWCATPVEARWLMRHFKQQSSDILDANTRLNGTALRPPWAVAPVWVVPAMTHQSVQQVATTHLGADAEGIFETSDARLWSWFGLDDNPQPENCFLVLTRYLPQPMPFIEAGAVPRTDQLQELEAVARGIDACHQAGIAHCDIKPANVRSYSVGAVESFVLIDADAVLRLEARTDDIRLTLPYTHPGLTAAIRARRPITAEVLKAHDRYGFALVALGAVAGTATADAVIARAQRDGSPITGDEVRVMLRSAWGTDWDGVIDPLVEPFDQPYDAYGNWSAEQWITDVLNGQDGPTSLDAPPGPVDAELVRAHRAEIDEVRRTLPAALIPPDAPDAVLNATVLVASRVAARQYHAARWPWLVGLPVFALLLVVTIIRELVS</sequence>
<dbReference type="Gene3D" id="1.10.510.10">
    <property type="entry name" value="Transferase(Phosphotransferase) domain 1"/>
    <property type="match status" value="1"/>
</dbReference>
<dbReference type="OrthoDB" id="3286496at2"/>